<accession>A0A9W6XVQ4</accession>
<feature type="compositionally biased region" description="Basic and acidic residues" evidence="1">
    <location>
        <begin position="33"/>
        <end position="45"/>
    </location>
</feature>
<gene>
    <name evidence="2" type="ORF">Pfra01_001843600</name>
</gene>
<keyword evidence="3" id="KW-1185">Reference proteome</keyword>
<organism evidence="2 3">
    <name type="scientific">Phytophthora fragariaefolia</name>
    <dbReference type="NCBI Taxonomy" id="1490495"/>
    <lineage>
        <taxon>Eukaryota</taxon>
        <taxon>Sar</taxon>
        <taxon>Stramenopiles</taxon>
        <taxon>Oomycota</taxon>
        <taxon>Peronosporomycetes</taxon>
        <taxon>Peronosporales</taxon>
        <taxon>Peronosporaceae</taxon>
        <taxon>Phytophthora</taxon>
    </lineage>
</organism>
<comment type="caution">
    <text evidence="2">The sequence shown here is derived from an EMBL/GenBank/DDBJ whole genome shotgun (WGS) entry which is preliminary data.</text>
</comment>
<feature type="compositionally biased region" description="Basic and acidic residues" evidence="1">
    <location>
        <begin position="139"/>
        <end position="153"/>
    </location>
</feature>
<sequence length="153" mass="17095">MLACSREAGLHNEAVHNQAGLDCVCLRVNPAGDQKKDLSTAEPRHNKTRGTGFRARGERRKRQAAQVSVRDRDSASTVCWADTATGDNRRDPECLDAYGYWSPVSEDGAREPSDTSVGVDFTSSYELEAFRPRPARWTHRADPHPLGRREDEK</sequence>
<feature type="region of interest" description="Disordered" evidence="1">
    <location>
        <begin position="132"/>
        <end position="153"/>
    </location>
</feature>
<evidence type="ECO:0000256" key="1">
    <source>
        <dbReference type="SAM" id="MobiDB-lite"/>
    </source>
</evidence>
<feature type="region of interest" description="Disordered" evidence="1">
    <location>
        <begin position="33"/>
        <end position="70"/>
    </location>
</feature>
<protein>
    <submittedName>
        <fullName evidence="2">Unnamed protein product</fullName>
    </submittedName>
</protein>
<dbReference type="Proteomes" id="UP001165121">
    <property type="component" value="Unassembled WGS sequence"/>
</dbReference>
<evidence type="ECO:0000313" key="2">
    <source>
        <dbReference type="EMBL" id="GMF48106.1"/>
    </source>
</evidence>
<name>A0A9W6XVQ4_9STRA</name>
<evidence type="ECO:0000313" key="3">
    <source>
        <dbReference type="Proteomes" id="UP001165121"/>
    </source>
</evidence>
<dbReference type="EMBL" id="BSXT01002275">
    <property type="protein sequence ID" value="GMF48106.1"/>
    <property type="molecule type" value="Genomic_DNA"/>
</dbReference>
<dbReference type="AlphaFoldDB" id="A0A9W6XVQ4"/>
<proteinExistence type="predicted"/>
<reference evidence="2" key="1">
    <citation type="submission" date="2023-04" db="EMBL/GenBank/DDBJ databases">
        <title>Phytophthora fragariaefolia NBRC 109709.</title>
        <authorList>
            <person name="Ichikawa N."/>
            <person name="Sato H."/>
            <person name="Tonouchi N."/>
        </authorList>
    </citation>
    <scope>NUCLEOTIDE SEQUENCE</scope>
    <source>
        <strain evidence="2">NBRC 109709</strain>
    </source>
</reference>